<feature type="domain" description="Aminoglycoside phosphotransferase" evidence="1">
    <location>
        <begin position="29"/>
        <end position="244"/>
    </location>
</feature>
<dbReference type="AlphaFoldDB" id="A0A4R0HAC0"/>
<comment type="caution">
    <text evidence="2">The sequence shown here is derived from an EMBL/GenBank/DDBJ whole genome shotgun (WGS) entry which is preliminary data.</text>
</comment>
<evidence type="ECO:0000313" key="2">
    <source>
        <dbReference type="EMBL" id="TCC06010.1"/>
    </source>
</evidence>
<dbReference type="InterPro" id="IPR002575">
    <property type="entry name" value="Aminoglycoside_PTrfase"/>
</dbReference>
<reference evidence="2 3" key="1">
    <citation type="submission" date="2019-02" db="EMBL/GenBank/DDBJ databases">
        <title>Kribbella capetownensis sp. nov. and Kribbella speibonae sp. nov., isolated from soil.</title>
        <authorList>
            <person name="Curtis S.M."/>
            <person name="Norton I."/>
            <person name="Everest G.J."/>
            <person name="Meyers P.R."/>
        </authorList>
    </citation>
    <scope>NUCLEOTIDE SEQUENCE [LARGE SCALE GENOMIC DNA]</scope>
    <source>
        <strain evidence="2 3">KCTC 29219</strain>
    </source>
</reference>
<proteinExistence type="predicted"/>
<dbReference type="OrthoDB" id="3806873at2"/>
<dbReference type="SUPFAM" id="SSF56112">
    <property type="entry name" value="Protein kinase-like (PK-like)"/>
    <property type="match status" value="1"/>
</dbReference>
<protein>
    <recommendedName>
        <fullName evidence="1">Aminoglycoside phosphotransferase domain-containing protein</fullName>
    </recommendedName>
</protein>
<dbReference type="EMBL" id="SJJZ01000003">
    <property type="protein sequence ID" value="TCC06010.1"/>
    <property type="molecule type" value="Genomic_DNA"/>
</dbReference>
<dbReference type="Pfam" id="PF01636">
    <property type="entry name" value="APH"/>
    <property type="match status" value="1"/>
</dbReference>
<gene>
    <name evidence="2" type="ORF">E0H45_28950</name>
</gene>
<dbReference type="Proteomes" id="UP000292346">
    <property type="component" value="Unassembled WGS sequence"/>
</dbReference>
<accession>A0A4R0HAC0</accession>
<evidence type="ECO:0000259" key="1">
    <source>
        <dbReference type="Pfam" id="PF01636"/>
    </source>
</evidence>
<dbReference type="InterPro" id="IPR011009">
    <property type="entry name" value="Kinase-like_dom_sf"/>
</dbReference>
<keyword evidence="3" id="KW-1185">Reference proteome</keyword>
<dbReference type="Gene3D" id="3.90.1200.10">
    <property type="match status" value="1"/>
</dbReference>
<dbReference type="RefSeq" id="WP_131343089.1">
    <property type="nucleotide sequence ID" value="NZ_SJJZ01000003.1"/>
</dbReference>
<evidence type="ECO:0000313" key="3">
    <source>
        <dbReference type="Proteomes" id="UP000292346"/>
    </source>
</evidence>
<sequence length="294" mass="32781">MVALGDVVDALGIESTRVEPTRPGDEDSARNGNWHLWTTEGEHHILRCYHLLRTEEDLTFETQVLDHLTARGWCVPARIAGPIRYDGRLWAVTRFVPGQPHQDETAAQQAERGEVLARLHADLGDLDLGSRPGFFQAADLDAMGEFQGWDRGVELLREQRPDLADRAARAMYGAEELVREYDLLGLPQTIVHGDFASWNLHFDDDGRLAGVIDFDLCHLDSRVWELVIARTGPELLGGYQRAAADPLDGHELAAIGPLRVVFRVLMVMAELWNGRQAGCFDEAMIARQLAAARS</sequence>
<name>A0A4R0HAC0_9ACTN</name>
<organism evidence="2 3">
    <name type="scientific">Kribbella soli</name>
    <dbReference type="NCBI Taxonomy" id="1124743"/>
    <lineage>
        <taxon>Bacteria</taxon>
        <taxon>Bacillati</taxon>
        <taxon>Actinomycetota</taxon>
        <taxon>Actinomycetes</taxon>
        <taxon>Propionibacteriales</taxon>
        <taxon>Kribbellaceae</taxon>
        <taxon>Kribbella</taxon>
    </lineage>
</organism>